<comment type="caution">
    <text evidence="1">The sequence shown here is derived from an EMBL/GenBank/DDBJ whole genome shotgun (WGS) entry which is preliminary data.</text>
</comment>
<accession>A0A0F9AX38</accession>
<feature type="non-terminal residue" evidence="1">
    <location>
        <position position="119"/>
    </location>
</feature>
<sequence length="119" mass="11624">MNGNLAWTALACMAALACAAGSSGAEAAAEVSGAPVAPQRGLVRAVIVDAAPAMGGIGRTGAWAKCPPLALGECTTWNAGGDLFGALVDGVNGAELLLNGNDVGLTTNTILNVDLDFVG</sequence>
<evidence type="ECO:0000313" key="1">
    <source>
        <dbReference type="EMBL" id="KKL14159.1"/>
    </source>
</evidence>
<reference evidence="1" key="1">
    <citation type="journal article" date="2015" name="Nature">
        <title>Complex archaea that bridge the gap between prokaryotes and eukaryotes.</title>
        <authorList>
            <person name="Spang A."/>
            <person name="Saw J.H."/>
            <person name="Jorgensen S.L."/>
            <person name="Zaremba-Niedzwiedzka K."/>
            <person name="Martijn J."/>
            <person name="Lind A.E."/>
            <person name="van Eijk R."/>
            <person name="Schleper C."/>
            <person name="Guy L."/>
            <person name="Ettema T.J."/>
        </authorList>
    </citation>
    <scope>NUCLEOTIDE SEQUENCE</scope>
</reference>
<dbReference type="AlphaFoldDB" id="A0A0F9AX38"/>
<proteinExistence type="predicted"/>
<gene>
    <name evidence="1" type="ORF">LCGC14_2518540</name>
</gene>
<name>A0A0F9AX38_9ZZZZ</name>
<protein>
    <submittedName>
        <fullName evidence="1">Uncharacterized protein</fullName>
    </submittedName>
</protein>
<organism evidence="1">
    <name type="scientific">marine sediment metagenome</name>
    <dbReference type="NCBI Taxonomy" id="412755"/>
    <lineage>
        <taxon>unclassified sequences</taxon>
        <taxon>metagenomes</taxon>
        <taxon>ecological metagenomes</taxon>
    </lineage>
</organism>
<dbReference type="EMBL" id="LAZR01040570">
    <property type="protein sequence ID" value="KKL14159.1"/>
    <property type="molecule type" value="Genomic_DNA"/>
</dbReference>